<reference evidence="11 12" key="1">
    <citation type="submission" date="2018-11" db="EMBL/GenBank/DDBJ databases">
        <title>Genomes From Bacteria Associated with the Canine Oral Cavity: a Test Case for Automated Genome-Based Taxonomic Assignment.</title>
        <authorList>
            <person name="Coil D.A."/>
            <person name="Jospin G."/>
            <person name="Darling A.E."/>
            <person name="Wallis C."/>
            <person name="Davis I.J."/>
            <person name="Harris S."/>
            <person name="Eisen J.A."/>
            <person name="Holcombe L.J."/>
            <person name="O'Flynn C."/>
        </authorList>
    </citation>
    <scope>NUCLEOTIDE SEQUENCE [LARGE SCALE GENOMIC DNA]</scope>
    <source>
        <strain evidence="11 12">OH887_COT-365</strain>
    </source>
</reference>
<feature type="domain" description="ABC transmembrane type-2" evidence="10">
    <location>
        <begin position="32"/>
        <end position="258"/>
    </location>
</feature>
<keyword evidence="7 9" id="KW-0472">Membrane</keyword>
<keyword evidence="6 9" id="KW-1133">Transmembrane helix</keyword>
<evidence type="ECO:0000256" key="4">
    <source>
        <dbReference type="ARBA" id="ARBA00022475"/>
    </source>
</evidence>
<feature type="transmembrane region" description="Helical" evidence="9">
    <location>
        <begin position="234"/>
        <end position="255"/>
    </location>
</feature>
<evidence type="ECO:0000313" key="12">
    <source>
        <dbReference type="Proteomes" id="UP000280819"/>
    </source>
</evidence>
<accession>A0A3P1T2B1</accession>
<dbReference type="PANTHER" id="PTHR30294:SF38">
    <property type="entry name" value="TRANSPORT PERMEASE PROTEIN"/>
    <property type="match status" value="1"/>
</dbReference>
<dbReference type="PANTHER" id="PTHR30294">
    <property type="entry name" value="MEMBRANE COMPONENT OF ABC TRANSPORTER YHHJ-RELATED"/>
    <property type="match status" value="1"/>
</dbReference>
<dbReference type="RefSeq" id="WP_124845776.1">
    <property type="nucleotide sequence ID" value="NZ_RQZG01000019.1"/>
</dbReference>
<sequence>MTTTRSREHSRRPSSLATVRRIAAQLRGDPRAVALILVVPPLLLLLLHQVFVDVPTPPGRPGPFATIGPIMLAVIPMFLMFIVTSVTMLRERVSGTLERLLTTPLRRWNLIASYAVVFGLLAVVQSLLSVLLLLGPLDVAIEGPAWGFLLLSLLSAVIGVAFGLLASAFARTEFQAVQFMPVFITPQVFLCGLLVPKDQMPEFLGTITEWLPMTWAVDVVQEMLETPELGRGSWLRLALLAGTALLALATAAVSMPRRTR</sequence>
<dbReference type="OrthoDB" id="9776218at2"/>
<evidence type="ECO:0000256" key="5">
    <source>
        <dbReference type="ARBA" id="ARBA00022692"/>
    </source>
</evidence>
<feature type="transmembrane region" description="Helical" evidence="9">
    <location>
        <begin position="146"/>
        <end position="169"/>
    </location>
</feature>
<keyword evidence="3 9" id="KW-0813">Transport</keyword>
<dbReference type="InterPro" id="IPR051449">
    <property type="entry name" value="ABC-2_transporter_component"/>
</dbReference>
<evidence type="ECO:0000256" key="1">
    <source>
        <dbReference type="ARBA" id="ARBA00004651"/>
    </source>
</evidence>
<gene>
    <name evidence="11" type="ORF">EII34_13940</name>
</gene>
<feature type="transmembrane region" description="Helical" evidence="9">
    <location>
        <begin position="32"/>
        <end position="52"/>
    </location>
</feature>
<keyword evidence="5 9" id="KW-0812">Transmembrane</keyword>
<dbReference type="GO" id="GO:0046677">
    <property type="term" value="P:response to antibiotic"/>
    <property type="evidence" value="ECO:0007669"/>
    <property type="project" value="UniProtKB-KW"/>
</dbReference>
<dbReference type="InterPro" id="IPR000412">
    <property type="entry name" value="ABC_2_transport"/>
</dbReference>
<protein>
    <recommendedName>
        <fullName evidence="9">Transport permease protein</fullName>
    </recommendedName>
</protein>
<evidence type="ECO:0000256" key="7">
    <source>
        <dbReference type="ARBA" id="ARBA00023136"/>
    </source>
</evidence>
<name>A0A3P1T2B1_9ACTN</name>
<dbReference type="Proteomes" id="UP000280819">
    <property type="component" value="Unassembled WGS sequence"/>
</dbReference>
<comment type="similarity">
    <text evidence="2 9">Belongs to the ABC-2 integral membrane protein family.</text>
</comment>
<proteinExistence type="inferred from homology"/>
<feature type="transmembrane region" description="Helical" evidence="9">
    <location>
        <begin position="176"/>
        <end position="195"/>
    </location>
</feature>
<feature type="transmembrane region" description="Helical" evidence="9">
    <location>
        <begin position="110"/>
        <end position="134"/>
    </location>
</feature>
<dbReference type="EMBL" id="RQZG01000019">
    <property type="protein sequence ID" value="RRD03499.1"/>
    <property type="molecule type" value="Genomic_DNA"/>
</dbReference>
<organism evidence="11 12">
    <name type="scientific">Arachnia propionica</name>
    <dbReference type="NCBI Taxonomy" id="1750"/>
    <lineage>
        <taxon>Bacteria</taxon>
        <taxon>Bacillati</taxon>
        <taxon>Actinomycetota</taxon>
        <taxon>Actinomycetes</taxon>
        <taxon>Propionibacteriales</taxon>
        <taxon>Propionibacteriaceae</taxon>
        <taxon>Arachnia</taxon>
    </lineage>
</organism>
<dbReference type="GO" id="GO:0043190">
    <property type="term" value="C:ATP-binding cassette (ABC) transporter complex"/>
    <property type="evidence" value="ECO:0007669"/>
    <property type="project" value="InterPro"/>
</dbReference>
<keyword evidence="4 9" id="KW-1003">Cell membrane</keyword>
<comment type="caution">
    <text evidence="11">The sequence shown here is derived from an EMBL/GenBank/DDBJ whole genome shotgun (WGS) entry which is preliminary data.</text>
</comment>
<evidence type="ECO:0000259" key="10">
    <source>
        <dbReference type="PROSITE" id="PS51012"/>
    </source>
</evidence>
<dbReference type="InterPro" id="IPR013525">
    <property type="entry name" value="ABC2_TM"/>
</dbReference>
<dbReference type="PIRSF" id="PIRSF006648">
    <property type="entry name" value="DrrB"/>
    <property type="match status" value="1"/>
</dbReference>
<dbReference type="Pfam" id="PF01061">
    <property type="entry name" value="ABC2_membrane"/>
    <property type="match status" value="1"/>
</dbReference>
<dbReference type="PROSITE" id="PS51012">
    <property type="entry name" value="ABC_TM2"/>
    <property type="match status" value="1"/>
</dbReference>
<evidence type="ECO:0000313" key="11">
    <source>
        <dbReference type="EMBL" id="RRD03499.1"/>
    </source>
</evidence>
<dbReference type="InterPro" id="IPR047817">
    <property type="entry name" value="ABC2_TM_bact-type"/>
</dbReference>
<evidence type="ECO:0000256" key="2">
    <source>
        <dbReference type="ARBA" id="ARBA00007783"/>
    </source>
</evidence>
<comment type="subcellular location">
    <subcellularLocation>
        <location evidence="1 9">Cell membrane</location>
        <topology evidence="1 9">Multi-pass membrane protein</topology>
    </subcellularLocation>
</comment>
<evidence type="ECO:0000256" key="9">
    <source>
        <dbReference type="RuleBase" id="RU361157"/>
    </source>
</evidence>
<keyword evidence="8" id="KW-0046">Antibiotic resistance</keyword>
<dbReference type="AlphaFoldDB" id="A0A3P1T2B1"/>
<evidence type="ECO:0000256" key="8">
    <source>
        <dbReference type="ARBA" id="ARBA00023251"/>
    </source>
</evidence>
<evidence type="ECO:0000256" key="3">
    <source>
        <dbReference type="ARBA" id="ARBA00022448"/>
    </source>
</evidence>
<dbReference type="GO" id="GO:0140359">
    <property type="term" value="F:ABC-type transporter activity"/>
    <property type="evidence" value="ECO:0007669"/>
    <property type="project" value="InterPro"/>
</dbReference>
<feature type="transmembrane region" description="Helical" evidence="9">
    <location>
        <begin position="64"/>
        <end position="89"/>
    </location>
</feature>
<evidence type="ECO:0000256" key="6">
    <source>
        <dbReference type="ARBA" id="ARBA00022989"/>
    </source>
</evidence>